<comment type="similarity">
    <text evidence="2 4">Belongs to the cytochrome P450 family.</text>
</comment>
<keyword evidence="4" id="KW-0560">Oxidoreductase</keyword>
<protein>
    <recommendedName>
        <fullName evidence="6">Cytochrome P450</fullName>
    </recommendedName>
</protein>
<dbReference type="GO" id="GO:0004497">
    <property type="term" value="F:monooxygenase activity"/>
    <property type="evidence" value="ECO:0007669"/>
    <property type="project" value="UniProtKB-KW"/>
</dbReference>
<dbReference type="PANTHER" id="PTHR24305:SF166">
    <property type="entry name" value="CYTOCHROME P450 12A4, MITOCHONDRIAL-RELATED"/>
    <property type="match status" value="1"/>
</dbReference>
<dbReference type="Gene3D" id="1.10.630.10">
    <property type="entry name" value="Cytochrome P450"/>
    <property type="match status" value="1"/>
</dbReference>
<dbReference type="PRINTS" id="PR00463">
    <property type="entry name" value="EP450I"/>
</dbReference>
<dbReference type="InterPro" id="IPR036396">
    <property type="entry name" value="Cyt_P450_sf"/>
</dbReference>
<dbReference type="PROSITE" id="PS00086">
    <property type="entry name" value="CYTOCHROME_P450"/>
    <property type="match status" value="1"/>
</dbReference>
<dbReference type="PRINTS" id="PR00385">
    <property type="entry name" value="P450"/>
</dbReference>
<dbReference type="InterPro" id="IPR002401">
    <property type="entry name" value="Cyt_P450_E_grp-I"/>
</dbReference>
<evidence type="ECO:0000256" key="3">
    <source>
        <dbReference type="PIRSR" id="PIRSR602401-1"/>
    </source>
</evidence>
<dbReference type="Pfam" id="PF00067">
    <property type="entry name" value="p450"/>
    <property type="match status" value="1"/>
</dbReference>
<dbReference type="AlphaFoldDB" id="A0A6B2L6C2"/>
<comment type="cofactor">
    <cofactor evidence="1 3">
        <name>heme</name>
        <dbReference type="ChEBI" id="CHEBI:30413"/>
    </cofactor>
</comment>
<evidence type="ECO:0000256" key="4">
    <source>
        <dbReference type="RuleBase" id="RU000461"/>
    </source>
</evidence>
<keyword evidence="3 4" id="KW-0349">Heme</keyword>
<sequence>MNNPLWHDYRMILNKSFSNNQLFLEPIKSKALQCISLWKSQPSVAISPDVQKMALDVLGHCILGKDFNTLGGNTTGPLHAYNTIINTLFTPLVIFFPRVQQLPLPRFKKLLSAISEFDSYCWKIINQSKGQVSLSKSDTHLIELMVANGLPEGTVRDNVGTFFFAGHETTASTIIWACGLLATKPLIQQRLRQELADATDNGKRELGYEELLNLHYLDWFLKETMRCHPAVTSITTRSTKNQTVIGDWCLPADLPVKIDFISMLQDADIWGEDSLLFDPERWSPERITKAQLRAYMPFSSGPRVCMGKNFSLLEQKVFFYCLLKECPNIQLAPGGRLEVDRNTIFNVPSAKLLRLTVK</sequence>
<dbReference type="EMBL" id="GIBP01003399">
    <property type="protein sequence ID" value="NDV32368.1"/>
    <property type="molecule type" value="Transcribed_RNA"/>
</dbReference>
<keyword evidence="3 4" id="KW-0479">Metal-binding</keyword>
<organism evidence="5">
    <name type="scientific">Arcella intermedia</name>
    <dbReference type="NCBI Taxonomy" id="1963864"/>
    <lineage>
        <taxon>Eukaryota</taxon>
        <taxon>Amoebozoa</taxon>
        <taxon>Tubulinea</taxon>
        <taxon>Elardia</taxon>
        <taxon>Arcellinida</taxon>
        <taxon>Sphaerothecina</taxon>
        <taxon>Arcellidae</taxon>
        <taxon>Arcella</taxon>
    </lineage>
</organism>
<dbReference type="GO" id="GO:0020037">
    <property type="term" value="F:heme binding"/>
    <property type="evidence" value="ECO:0007669"/>
    <property type="project" value="InterPro"/>
</dbReference>
<keyword evidence="4" id="KW-0503">Monooxygenase</keyword>
<keyword evidence="3 4" id="KW-0408">Iron</keyword>
<evidence type="ECO:0000256" key="1">
    <source>
        <dbReference type="ARBA" id="ARBA00001971"/>
    </source>
</evidence>
<evidence type="ECO:0000256" key="2">
    <source>
        <dbReference type="ARBA" id="ARBA00010617"/>
    </source>
</evidence>
<feature type="binding site" description="axial binding residue" evidence="3">
    <location>
        <position position="305"/>
    </location>
    <ligand>
        <name>heme</name>
        <dbReference type="ChEBI" id="CHEBI:30413"/>
    </ligand>
    <ligandPart>
        <name>Fe</name>
        <dbReference type="ChEBI" id="CHEBI:18248"/>
    </ligandPart>
</feature>
<dbReference type="GO" id="GO:0005506">
    <property type="term" value="F:iron ion binding"/>
    <property type="evidence" value="ECO:0007669"/>
    <property type="project" value="InterPro"/>
</dbReference>
<proteinExistence type="inferred from homology"/>
<dbReference type="InterPro" id="IPR050121">
    <property type="entry name" value="Cytochrome_P450_monoxygenase"/>
</dbReference>
<evidence type="ECO:0000313" key="5">
    <source>
        <dbReference type="EMBL" id="NDV32368.1"/>
    </source>
</evidence>
<dbReference type="InterPro" id="IPR017972">
    <property type="entry name" value="Cyt_P450_CS"/>
</dbReference>
<dbReference type="PANTHER" id="PTHR24305">
    <property type="entry name" value="CYTOCHROME P450"/>
    <property type="match status" value="1"/>
</dbReference>
<evidence type="ECO:0008006" key="6">
    <source>
        <dbReference type="Google" id="ProtNLM"/>
    </source>
</evidence>
<dbReference type="GO" id="GO:0016705">
    <property type="term" value="F:oxidoreductase activity, acting on paired donors, with incorporation or reduction of molecular oxygen"/>
    <property type="evidence" value="ECO:0007669"/>
    <property type="project" value="InterPro"/>
</dbReference>
<reference evidence="5" key="1">
    <citation type="journal article" date="2020" name="J. Eukaryot. Microbiol.">
        <title>De novo Sequencing, Assembly and Annotation of the Transcriptome for the Free-Living Testate Amoeba Arcella intermedia.</title>
        <authorList>
            <person name="Ribeiro G.M."/>
            <person name="Porfirio-Sousa A.L."/>
            <person name="Maurer-Alcala X.X."/>
            <person name="Katz L.A."/>
            <person name="Lahr D.J.G."/>
        </authorList>
    </citation>
    <scope>NUCLEOTIDE SEQUENCE</scope>
</reference>
<name>A0A6B2L6C2_9EUKA</name>
<dbReference type="SUPFAM" id="SSF48264">
    <property type="entry name" value="Cytochrome P450"/>
    <property type="match status" value="1"/>
</dbReference>
<dbReference type="InterPro" id="IPR001128">
    <property type="entry name" value="Cyt_P450"/>
</dbReference>
<accession>A0A6B2L6C2</accession>